<dbReference type="EMBL" id="VRTS01000006">
    <property type="protein sequence ID" value="TXK62032.1"/>
    <property type="molecule type" value="Genomic_DNA"/>
</dbReference>
<reference evidence="2 3" key="1">
    <citation type="submission" date="2019-08" db="EMBL/GenBank/DDBJ databases">
        <authorList>
            <person name="Karlyshev A.V."/>
        </authorList>
    </citation>
    <scope>NUCLEOTIDE SEQUENCE [LARGE SCALE GENOMIC DNA]</scope>
    <source>
        <strain evidence="2 3">Alg18-2.2</strain>
    </source>
</reference>
<keyword evidence="3" id="KW-1185">Reference proteome</keyword>
<protein>
    <submittedName>
        <fullName evidence="2">Uncharacterized protein</fullName>
    </submittedName>
</protein>
<evidence type="ECO:0000313" key="3">
    <source>
        <dbReference type="Proteomes" id="UP000321248"/>
    </source>
</evidence>
<name>A0A5C8KPG9_9GAMM</name>
<gene>
    <name evidence="2" type="ORF">FU658_09250</name>
</gene>
<organism evidence="2 3">
    <name type="scientific">Alkalisalibacterium limincola</name>
    <dbReference type="NCBI Taxonomy" id="2699169"/>
    <lineage>
        <taxon>Bacteria</taxon>
        <taxon>Pseudomonadati</taxon>
        <taxon>Pseudomonadota</taxon>
        <taxon>Gammaproteobacteria</taxon>
        <taxon>Lysobacterales</taxon>
        <taxon>Lysobacteraceae</taxon>
        <taxon>Alkalisalibacterium</taxon>
    </lineage>
</organism>
<sequence length="170" mass="17517">MSQLVSNCGRIQVSHSVNAALTGSLSSITSRNCRPLSLLIVVGAARHRQRPGRVFGLDLGGFGTPGEEAVVDGHDPVAIAITARHAGAGQFTQACAGTLDRFVPQAGLAPRRLFQSGAIQRGRGLQLGIEGCPGAVARPAGAGLGTGHRQENEEQQQSTHRQAPAGGATR</sequence>
<comment type="caution">
    <text evidence="2">The sequence shown here is derived from an EMBL/GenBank/DDBJ whole genome shotgun (WGS) entry which is preliminary data.</text>
</comment>
<dbReference type="Proteomes" id="UP000321248">
    <property type="component" value="Unassembled WGS sequence"/>
</dbReference>
<proteinExistence type="predicted"/>
<dbReference type="RefSeq" id="WP_147891825.1">
    <property type="nucleotide sequence ID" value="NZ_VRTS01000006.1"/>
</dbReference>
<accession>A0A5C8KPG9</accession>
<dbReference type="AlphaFoldDB" id="A0A5C8KPG9"/>
<feature type="region of interest" description="Disordered" evidence="1">
    <location>
        <begin position="138"/>
        <end position="170"/>
    </location>
</feature>
<evidence type="ECO:0000256" key="1">
    <source>
        <dbReference type="SAM" id="MobiDB-lite"/>
    </source>
</evidence>
<evidence type="ECO:0000313" key="2">
    <source>
        <dbReference type="EMBL" id="TXK62032.1"/>
    </source>
</evidence>